<feature type="domain" description="AB hydrolase-1" evidence="4">
    <location>
        <begin position="20"/>
        <end position="254"/>
    </location>
</feature>
<dbReference type="UniPathway" id="UPA00079"/>
<dbReference type="OrthoDB" id="9808398at2"/>
<dbReference type="PANTHER" id="PTHR42916:SF1">
    <property type="entry name" value="PROTEIN PHYLLO, CHLOROPLASTIC"/>
    <property type="match status" value="1"/>
</dbReference>
<comment type="catalytic activity">
    <reaction evidence="3">
        <text>5-enolpyruvoyl-6-hydroxy-2-succinyl-cyclohex-3-ene-1-carboxylate = (1R,6R)-6-hydroxy-2-succinyl-cyclohexa-2,4-diene-1-carboxylate + pyruvate</text>
        <dbReference type="Rhea" id="RHEA:25597"/>
        <dbReference type="ChEBI" id="CHEBI:15361"/>
        <dbReference type="ChEBI" id="CHEBI:58689"/>
        <dbReference type="ChEBI" id="CHEBI:58818"/>
        <dbReference type="EC" id="4.2.99.20"/>
    </reaction>
</comment>
<evidence type="ECO:0000313" key="7">
    <source>
        <dbReference type="Proteomes" id="UP000234951"/>
    </source>
</evidence>
<dbReference type="NCBIfam" id="TIGR03695">
    <property type="entry name" value="menH_SHCHC"/>
    <property type="match status" value="1"/>
</dbReference>
<proteinExistence type="inferred from homology"/>
<comment type="pathway">
    <text evidence="3">Quinol/quinone metabolism; menaquinone biosynthesis.</text>
</comment>
<keyword evidence="8" id="KW-1185">Reference proteome</keyword>
<organism evidence="5 7">
    <name type="scientific">Bacillus canaveralius</name>
    <dbReference type="NCBI Taxonomy" id="1403243"/>
    <lineage>
        <taxon>Bacteria</taxon>
        <taxon>Bacillati</taxon>
        <taxon>Bacillota</taxon>
        <taxon>Bacilli</taxon>
        <taxon>Bacillales</taxon>
        <taxon>Bacillaceae</taxon>
        <taxon>Bacillus</taxon>
    </lineage>
</organism>
<dbReference type="GO" id="GO:0070205">
    <property type="term" value="F:2-succinyl-6-hydroxy-2,4-cyclohexadiene-1-carboxylate synthase activity"/>
    <property type="evidence" value="ECO:0007669"/>
    <property type="project" value="UniProtKB-UniRule"/>
</dbReference>
<dbReference type="EMBL" id="PGVD01000008">
    <property type="protein sequence ID" value="PLS00547.1"/>
    <property type="molecule type" value="Genomic_DNA"/>
</dbReference>
<evidence type="ECO:0000313" key="6">
    <source>
        <dbReference type="EMBL" id="PLS00547.1"/>
    </source>
</evidence>
<evidence type="ECO:0000256" key="3">
    <source>
        <dbReference type="HAMAP-Rule" id="MF_01660"/>
    </source>
</evidence>
<dbReference type="EMBL" id="PGVA01000013">
    <property type="protein sequence ID" value="PLR84451.1"/>
    <property type="molecule type" value="Genomic_DNA"/>
</dbReference>
<comment type="caution">
    <text evidence="5">The sequence shown here is derived from an EMBL/GenBank/DDBJ whole genome shotgun (WGS) entry which is preliminary data.</text>
</comment>
<dbReference type="Pfam" id="PF00561">
    <property type="entry name" value="Abhydrolase_1"/>
    <property type="match status" value="1"/>
</dbReference>
<dbReference type="InterPro" id="IPR000073">
    <property type="entry name" value="AB_hydrolase_1"/>
</dbReference>
<dbReference type="InterPro" id="IPR029058">
    <property type="entry name" value="AB_hydrolase_fold"/>
</dbReference>
<dbReference type="GO" id="GO:0009234">
    <property type="term" value="P:menaquinone biosynthetic process"/>
    <property type="evidence" value="ECO:0007669"/>
    <property type="project" value="UniProtKB-UniRule"/>
</dbReference>
<dbReference type="SUPFAM" id="SSF53474">
    <property type="entry name" value="alpha/beta-Hydrolases"/>
    <property type="match status" value="1"/>
</dbReference>
<name>A0A2N5GPJ5_9BACI</name>
<evidence type="ECO:0000313" key="8">
    <source>
        <dbReference type="Proteomes" id="UP000235114"/>
    </source>
</evidence>
<comment type="function">
    <text evidence="3">Catalyzes a proton abstraction reaction that results in 2,5-elimination of pyruvate from 2-succinyl-5-enolpyruvyl-6-hydroxy-3-cyclohexene-1-carboxylate (SEPHCHC) and the formation of 2-succinyl-6-hydroxy-2,4-cyclohexadiene-1-carboxylate (SHCHC).</text>
</comment>
<dbReference type="AlphaFoldDB" id="A0A2N5GPJ5"/>
<gene>
    <name evidence="3 5" type="primary">menH</name>
    <name evidence="5" type="ORF">CU635_06790</name>
    <name evidence="6" type="ORF">CVD25_02005</name>
</gene>
<dbReference type="Gene3D" id="3.40.50.1820">
    <property type="entry name" value="alpha/beta hydrolase"/>
    <property type="match status" value="1"/>
</dbReference>
<evidence type="ECO:0000259" key="4">
    <source>
        <dbReference type="Pfam" id="PF00561"/>
    </source>
</evidence>
<dbReference type="RefSeq" id="WP_101576417.1">
    <property type="nucleotide sequence ID" value="NZ_PGVA01000013.1"/>
</dbReference>
<evidence type="ECO:0000256" key="1">
    <source>
        <dbReference type="ARBA" id="ARBA00022428"/>
    </source>
</evidence>
<dbReference type="HAMAP" id="MF_01660">
    <property type="entry name" value="MenH"/>
    <property type="match status" value="1"/>
</dbReference>
<protein>
    <recommendedName>
        <fullName evidence="3">Putative 2-succinyl-6-hydroxy-2,4-cyclohexadiene-1-carboxylate synthase</fullName>
        <shortName evidence="3">SHCHC synthase</shortName>
        <ecNumber evidence="3">4.2.99.20</ecNumber>
    </recommendedName>
</protein>
<dbReference type="InterPro" id="IPR022485">
    <property type="entry name" value="SHCHC_synthase_MenH"/>
</dbReference>
<comment type="similarity">
    <text evidence="3">Belongs to the AB hydrolase superfamily. MenH family.</text>
</comment>
<sequence length="269" mass="30157">MKYVLNGINFHVRRCGDGFPLILLHGFTGDSSGWEPFCKLWGGHSELIMPDIIGHGKTDCPNSPDRYHIESAAEDLCELLDQMEIGQADVLGYSMGGRLALTFAKKYPGRVRKLILESASPGLKTAEERSSRRSDDEQLAQFILEKGVAQFVSYWEEIPLFSSQKSLSEQKKELIRQQRLNNSAIGLANSLIGMGTGAQPSWWNDLRNLQHHTLLITGIWDDKFCTIAALMAEQLPQPQWITVNKAGHAVHVEQPEKFGTIVSRFLIHT</sequence>
<reference evidence="5 7" key="1">
    <citation type="submission" date="2017-11" db="EMBL/GenBank/DDBJ databases">
        <title>Comparitive Functional Genomics of Dry Heat Resistant strains isolated from the Viking Spacecraft.</title>
        <authorList>
            <person name="Seuylemezian A."/>
            <person name="Cooper K."/>
            <person name="Vaishampayan P."/>
        </authorList>
    </citation>
    <scope>NUCLEOTIDE SEQUENCE [LARGE SCALE GENOMIC DNA]</scope>
    <source>
        <strain evidence="5 7">M4.6</strain>
    </source>
</reference>
<keyword evidence="1 3" id="KW-0474">Menaquinone biosynthesis</keyword>
<dbReference type="UniPathway" id="UPA01057">
    <property type="reaction ID" value="UER00900"/>
</dbReference>
<dbReference type="EC" id="4.2.99.20" evidence="3"/>
<dbReference type="PANTHER" id="PTHR42916">
    <property type="entry name" value="2-SUCCINYL-5-ENOLPYRUVYL-6-HYDROXY-3-CYCLOHEXENE-1-CARBOXYLATE SYNTHASE"/>
    <property type="match status" value="1"/>
</dbReference>
<dbReference type="Proteomes" id="UP000235114">
    <property type="component" value="Unassembled WGS sequence"/>
</dbReference>
<comment type="subunit">
    <text evidence="3">Monomer.</text>
</comment>
<evidence type="ECO:0000256" key="2">
    <source>
        <dbReference type="ARBA" id="ARBA00023239"/>
    </source>
</evidence>
<dbReference type="Proteomes" id="UP000234951">
    <property type="component" value="Unassembled WGS sequence"/>
</dbReference>
<keyword evidence="2 3" id="KW-0456">Lyase</keyword>
<evidence type="ECO:0000313" key="5">
    <source>
        <dbReference type="EMBL" id="PLR84451.1"/>
    </source>
</evidence>
<comment type="pathway">
    <text evidence="3">Quinol/quinone metabolism; 1,4-dihydroxy-2-naphthoate biosynthesis; 1,4-dihydroxy-2-naphthoate from chorismate: step 3/7.</text>
</comment>
<dbReference type="PRINTS" id="PR00111">
    <property type="entry name" value="ABHYDROLASE"/>
</dbReference>
<reference evidence="6 8" key="2">
    <citation type="submission" date="2017-12" db="EMBL/GenBank/DDBJ databases">
        <title>Comparative Functional Genomics of Dry Heat Resistant strains isolated from the Viking Spacecraft.</title>
        <authorList>
            <person name="Seuylemezian A."/>
            <person name="Cooper K."/>
            <person name="Vaishampayan P."/>
        </authorList>
    </citation>
    <scope>NUCLEOTIDE SEQUENCE [LARGE SCALE GENOMIC DNA]</scope>
    <source>
        <strain evidence="6 8">ATCC 29669</strain>
    </source>
</reference>
<accession>A0A2N5GPJ5</accession>